<dbReference type="Gene3D" id="3.40.50.2000">
    <property type="entry name" value="Glycogen Phosphorylase B"/>
    <property type="match status" value="1"/>
</dbReference>
<reference evidence="1 2" key="1">
    <citation type="journal article" date="2011" name="J. Bacteriol.">
        <title>Genome sequence of Chthoniobacter flavus Ellin428, an aerobic heterotrophic soil bacterium.</title>
        <authorList>
            <person name="Kant R."/>
            <person name="van Passel M.W."/>
            <person name="Palva A."/>
            <person name="Lucas S."/>
            <person name="Lapidus A."/>
            <person name="Glavina Del Rio T."/>
            <person name="Dalin E."/>
            <person name="Tice H."/>
            <person name="Bruce D."/>
            <person name="Goodwin L."/>
            <person name="Pitluck S."/>
            <person name="Larimer F.W."/>
            <person name="Land M.L."/>
            <person name="Hauser L."/>
            <person name="Sangwan P."/>
            <person name="de Vos W.M."/>
            <person name="Janssen P.H."/>
            <person name="Smidt H."/>
        </authorList>
    </citation>
    <scope>NUCLEOTIDE SEQUENCE [LARGE SCALE GENOMIC DNA]</scope>
    <source>
        <strain evidence="1 2">Ellin428</strain>
    </source>
</reference>
<name>B4D5M9_9BACT</name>
<dbReference type="eggNOG" id="COG0859">
    <property type="taxonomic scope" value="Bacteria"/>
</dbReference>
<evidence type="ECO:0000313" key="1">
    <source>
        <dbReference type="EMBL" id="EDY18434.1"/>
    </source>
</evidence>
<sequence>MSELDLIITVDTAVAHLAGAMGKRVWTLLPFVPDWRWGLHGDTTPWYPTMRLFRQKSAGDWEEVIERVRAELQAWASEGGGNS</sequence>
<evidence type="ECO:0000313" key="2">
    <source>
        <dbReference type="Proteomes" id="UP000005824"/>
    </source>
</evidence>
<keyword evidence="2" id="KW-1185">Reference proteome</keyword>
<dbReference type="Proteomes" id="UP000005824">
    <property type="component" value="Unassembled WGS sequence"/>
</dbReference>
<protein>
    <submittedName>
        <fullName evidence="1">TPR repeat protein</fullName>
    </submittedName>
</protein>
<dbReference type="InParanoid" id="B4D5M9"/>
<comment type="caution">
    <text evidence="1">The sequence shown here is derived from an EMBL/GenBank/DDBJ whole genome shotgun (WGS) entry which is preliminary data.</text>
</comment>
<accession>B4D5M9</accession>
<dbReference type="EMBL" id="ABVL01000013">
    <property type="protein sequence ID" value="EDY18434.1"/>
    <property type="molecule type" value="Genomic_DNA"/>
</dbReference>
<dbReference type="SUPFAM" id="SSF53756">
    <property type="entry name" value="UDP-Glycosyltransferase/glycogen phosphorylase"/>
    <property type="match status" value="1"/>
</dbReference>
<proteinExistence type="predicted"/>
<dbReference type="AlphaFoldDB" id="B4D5M9"/>
<dbReference type="STRING" id="497964.CfE428DRAFT_4218"/>
<gene>
    <name evidence="1" type="ORF">CfE428DRAFT_4218</name>
</gene>
<organism evidence="1 2">
    <name type="scientific">Chthoniobacter flavus Ellin428</name>
    <dbReference type="NCBI Taxonomy" id="497964"/>
    <lineage>
        <taxon>Bacteria</taxon>
        <taxon>Pseudomonadati</taxon>
        <taxon>Verrucomicrobiota</taxon>
        <taxon>Spartobacteria</taxon>
        <taxon>Chthoniobacterales</taxon>
        <taxon>Chthoniobacteraceae</taxon>
        <taxon>Chthoniobacter</taxon>
    </lineage>
</organism>